<gene>
    <name evidence="1" type="ORF">DFP95_11556</name>
</gene>
<accession>A0A3D9I2K5</accession>
<comment type="caution">
    <text evidence="1">The sequence shown here is derived from an EMBL/GenBank/DDBJ whole genome shotgun (WGS) entry which is preliminary data.</text>
</comment>
<dbReference type="AlphaFoldDB" id="A0A3D9I2K5"/>
<proteinExistence type="predicted"/>
<dbReference type="EMBL" id="QRDY01000015">
    <property type="protein sequence ID" value="RED55993.1"/>
    <property type="molecule type" value="Genomic_DNA"/>
</dbReference>
<protein>
    <submittedName>
        <fullName evidence="1">Uncharacterized protein</fullName>
    </submittedName>
</protein>
<evidence type="ECO:0000313" key="2">
    <source>
        <dbReference type="Proteomes" id="UP000256869"/>
    </source>
</evidence>
<name>A0A3D9I2K5_9BACL</name>
<sequence length="70" mass="8242">MTEKETSRHLKGKATKKKIFAVAKKYILAKRANHRKSLRYLVSFGLRVRHNEREIFGFSNQGSTMTLLRY</sequence>
<organism evidence="1 2">
    <name type="scientific">Cohnella lupini</name>
    <dbReference type="NCBI Taxonomy" id="1294267"/>
    <lineage>
        <taxon>Bacteria</taxon>
        <taxon>Bacillati</taxon>
        <taxon>Bacillota</taxon>
        <taxon>Bacilli</taxon>
        <taxon>Bacillales</taxon>
        <taxon>Paenibacillaceae</taxon>
        <taxon>Cohnella</taxon>
    </lineage>
</organism>
<reference evidence="1 2" key="1">
    <citation type="submission" date="2018-07" db="EMBL/GenBank/DDBJ databases">
        <title>Genomic Encyclopedia of Type Strains, Phase III (KMG-III): the genomes of soil and plant-associated and newly described type strains.</title>
        <authorList>
            <person name="Whitman W."/>
        </authorList>
    </citation>
    <scope>NUCLEOTIDE SEQUENCE [LARGE SCALE GENOMIC DNA]</scope>
    <source>
        <strain evidence="1 2">CECT 8236</strain>
    </source>
</reference>
<evidence type="ECO:0000313" key="1">
    <source>
        <dbReference type="EMBL" id="RED55993.1"/>
    </source>
</evidence>
<keyword evidence="2" id="KW-1185">Reference proteome</keyword>
<dbReference type="Proteomes" id="UP000256869">
    <property type="component" value="Unassembled WGS sequence"/>
</dbReference>